<organism evidence="2 3">
    <name type="scientific">Hymenobacter aerilatus</name>
    <dbReference type="NCBI Taxonomy" id="2932251"/>
    <lineage>
        <taxon>Bacteria</taxon>
        <taxon>Pseudomonadati</taxon>
        <taxon>Bacteroidota</taxon>
        <taxon>Cytophagia</taxon>
        <taxon>Cytophagales</taxon>
        <taxon>Hymenobacteraceae</taxon>
        <taxon>Hymenobacter</taxon>
    </lineage>
</organism>
<sequence>MTTKEQSPEHHRLTQIDDPATPWRRFGPYLSERQWGTVREDYSPDGNAWNYVTHDMARSKAYRWGEDGIGGICDDDQLLCLSVALWNGQDPILKERMFGLSGPEGNHGEDVKELYYYLDNTPTHSYMQMLYKYPQRAFPYEWLVQENARRGRHKAEFELPDTAIFKENRYFDVFIEYAKVGPEDILLQLTVCNRGPEEATVQVLPQLWFRNTWAWGHDNYCPQLYATEAGGSISVDHRELGERYLYYEGEPDLLFCENETNTQRLYNAPSEAQYYKDGINNYVVYGHEQAVNPAKRGTKAAVHYSLTIPAGGEQVLRLRLAPANVDEPFAEFDQLMQQRSEEADAYYAVVQRDMHSDDARNIQRQAYAGMLWSKQFYYYNVRQWLDGDPALPPPPPERKEGRNHNWTTLNNCDIISMPDTWEYPWYASWDLAFHCLPLAILDAEFAKKQLVLLTKDWYMQPNGQLPAYEWKFEDVNPPVHAWATWRVYKIDQKNRHGHGDTRFLETVFHRLLLNFTWWVNRKDGENRNVFEGGFLGLDNIGVFDRSADLPEGVFIEQADGTSWMAMFALDMMRIALELARTNPVYQDMASKFFEHFLYIAEAMTKVGGGYSLWDEDDEFYYDVLNSPDRGRQMLKVRSMVGLIPLFAVEVLNDDMLQELPRFKARMDWFLTHRPDLAKLVSHWQQPGEGATRLLSLLRGHRVKRLLARMLDTAEFLSEYGVRALSRYHLEHPYVYKTEDKSFTVSYEPGESQSDLFGGNSNWRGPIWFPVNFLIIESLQRFHHYYGDDFVVEYPTGSGQYVSLLAVADALTERLSKLFLRDAEGRRPAMGNNQQMQTDPHFKDYLLFHEYFHGDNGCGLGASHQTGWTGLIAKLLQPRRQDKHPAEEL</sequence>
<dbReference type="PANTHER" id="PTHR10412:SF10">
    <property type="entry name" value="GLYCOSYL HYDROLASE FAMILY 63 C-TERMINAL DOMAIN-CONTAINING PROTEIN"/>
    <property type="match status" value="1"/>
</dbReference>
<dbReference type="Gene3D" id="1.50.10.10">
    <property type="match status" value="1"/>
</dbReference>
<dbReference type="PANTHER" id="PTHR10412">
    <property type="entry name" value="MANNOSYL-OLIGOSACCHARIDE GLUCOSIDASE"/>
    <property type="match status" value="1"/>
</dbReference>
<reference evidence="2 3" key="1">
    <citation type="submission" date="2022-04" db="EMBL/GenBank/DDBJ databases">
        <title>Hymenobacter sp. isolated from the air.</title>
        <authorList>
            <person name="Won M."/>
            <person name="Lee C.-M."/>
            <person name="Woen H.-Y."/>
            <person name="Kwon S.-W."/>
        </authorList>
    </citation>
    <scope>NUCLEOTIDE SEQUENCE [LARGE SCALE GENOMIC DNA]</scope>
    <source>
        <strain evidence="3">5413 J-13</strain>
    </source>
</reference>
<gene>
    <name evidence="2" type="ORF">MUN82_11610</name>
</gene>
<evidence type="ECO:0000313" key="3">
    <source>
        <dbReference type="Proteomes" id="UP000829925"/>
    </source>
</evidence>
<accession>A0A8T9SRE8</accession>
<keyword evidence="3" id="KW-1185">Reference proteome</keyword>
<protein>
    <submittedName>
        <fullName evidence="2">Glucosidase</fullName>
    </submittedName>
</protein>
<dbReference type="InterPro" id="IPR054491">
    <property type="entry name" value="MGH1-like_GH"/>
</dbReference>
<evidence type="ECO:0000259" key="1">
    <source>
        <dbReference type="Pfam" id="PF22422"/>
    </source>
</evidence>
<dbReference type="GO" id="GO:0009311">
    <property type="term" value="P:oligosaccharide metabolic process"/>
    <property type="evidence" value="ECO:0007669"/>
    <property type="project" value="InterPro"/>
</dbReference>
<dbReference type="SUPFAM" id="SSF48208">
    <property type="entry name" value="Six-hairpin glycosidases"/>
    <property type="match status" value="1"/>
</dbReference>
<dbReference type="KEGG" id="haei:MUN82_11610"/>
<dbReference type="Pfam" id="PF22422">
    <property type="entry name" value="MGH1-like_GH"/>
    <property type="match status" value="1"/>
</dbReference>
<name>A0A8T9SRE8_9BACT</name>
<dbReference type="InterPro" id="IPR012341">
    <property type="entry name" value="6hp_glycosidase-like_sf"/>
</dbReference>
<dbReference type="EMBL" id="CP095053">
    <property type="protein sequence ID" value="UOR03594.1"/>
    <property type="molecule type" value="Genomic_DNA"/>
</dbReference>
<dbReference type="AlphaFoldDB" id="A0A8T9SRE8"/>
<dbReference type="GO" id="GO:0004573">
    <property type="term" value="F:Glc3Man9GlcNAc2 oligosaccharide glucosidase activity"/>
    <property type="evidence" value="ECO:0007669"/>
    <property type="project" value="InterPro"/>
</dbReference>
<proteinExistence type="predicted"/>
<evidence type="ECO:0000313" key="2">
    <source>
        <dbReference type="EMBL" id="UOR03594.1"/>
    </source>
</evidence>
<dbReference type="RefSeq" id="WP_245090388.1">
    <property type="nucleotide sequence ID" value="NZ_CP095053.1"/>
</dbReference>
<dbReference type="Proteomes" id="UP000829925">
    <property type="component" value="Chromosome"/>
</dbReference>
<dbReference type="InterPro" id="IPR004888">
    <property type="entry name" value="Glycoside_hydrolase_63"/>
</dbReference>
<feature type="domain" description="Mannosylglycerate hydrolase MGH1-like glycoside hydrolase" evidence="1">
    <location>
        <begin position="423"/>
        <end position="527"/>
    </location>
</feature>
<dbReference type="InterPro" id="IPR008928">
    <property type="entry name" value="6-hairpin_glycosidase_sf"/>
</dbReference>